<reference evidence="1 2" key="1">
    <citation type="journal article" date="2012" name="Science">
        <title>The Paleozoic origin of enzymatic lignin decomposition reconstructed from 31 fungal genomes.</title>
        <authorList>
            <person name="Floudas D."/>
            <person name="Binder M."/>
            <person name="Riley R."/>
            <person name="Barry K."/>
            <person name="Blanchette R.A."/>
            <person name="Henrissat B."/>
            <person name="Martinez A.T."/>
            <person name="Otillar R."/>
            <person name="Spatafora J.W."/>
            <person name="Yadav J.S."/>
            <person name="Aerts A."/>
            <person name="Benoit I."/>
            <person name="Boyd A."/>
            <person name="Carlson A."/>
            <person name="Copeland A."/>
            <person name="Coutinho P.M."/>
            <person name="de Vries R.P."/>
            <person name="Ferreira P."/>
            <person name="Findley K."/>
            <person name="Foster B."/>
            <person name="Gaskell J."/>
            <person name="Glotzer D."/>
            <person name="Gorecki P."/>
            <person name="Heitman J."/>
            <person name="Hesse C."/>
            <person name="Hori C."/>
            <person name="Igarashi K."/>
            <person name="Jurgens J.A."/>
            <person name="Kallen N."/>
            <person name="Kersten P."/>
            <person name="Kohler A."/>
            <person name="Kuees U."/>
            <person name="Kumar T.K.A."/>
            <person name="Kuo A."/>
            <person name="LaButti K."/>
            <person name="Larrondo L.F."/>
            <person name="Lindquist E."/>
            <person name="Ling A."/>
            <person name="Lombard V."/>
            <person name="Lucas S."/>
            <person name="Lundell T."/>
            <person name="Martin R."/>
            <person name="McLaughlin D.J."/>
            <person name="Morgenstern I."/>
            <person name="Morin E."/>
            <person name="Murat C."/>
            <person name="Nagy L.G."/>
            <person name="Nolan M."/>
            <person name="Ohm R.A."/>
            <person name="Patyshakuliyeva A."/>
            <person name="Rokas A."/>
            <person name="Ruiz-Duenas F.J."/>
            <person name="Sabat G."/>
            <person name="Salamov A."/>
            <person name="Samejima M."/>
            <person name="Schmutz J."/>
            <person name="Slot J.C."/>
            <person name="St John F."/>
            <person name="Stenlid J."/>
            <person name="Sun H."/>
            <person name="Sun S."/>
            <person name="Syed K."/>
            <person name="Tsang A."/>
            <person name="Wiebenga A."/>
            <person name="Young D."/>
            <person name="Pisabarro A."/>
            <person name="Eastwood D.C."/>
            <person name="Martin F."/>
            <person name="Cullen D."/>
            <person name="Grigoriev I.V."/>
            <person name="Hibbett D.S."/>
        </authorList>
    </citation>
    <scope>NUCLEOTIDE SEQUENCE [LARGE SCALE GENOMIC DNA]</scope>
    <source>
        <strain evidence="1 2">DJM-731 SS1</strain>
    </source>
</reference>
<evidence type="ECO:0000313" key="1">
    <source>
        <dbReference type="EMBL" id="EJT98118.1"/>
    </source>
</evidence>
<sequence length="316" mass="35899">MTTYEEYRKQWELDRKEAKTYPLTRGVPLTGTRTIVPYDIPVSTIDVDAALAVLPPAPPVRPRLPPTDDPETVSLTLTTSFQTGTDRWAQVWLATTPQKRRVVVKLFQEALFPRTYKSGFECYASWSAVALSGVEAWGYEQAKALQGLLLPHSYGFYRFELPCRQIVVGLVMEYIEGHSFKRDYEAMVDGSFYSMESRLKREPVLQQLALSVYCLHLCGVHHGDLSVRNIKQLPGPSPFFVFLDFAQCAPYTFYTTWKGKPDCTGLWQCLGEIESSENVVAWVDPPFARGELWAINLINEQALAVYRRSVNAVERP</sequence>
<dbReference type="EMBL" id="JH795874">
    <property type="protein sequence ID" value="EJT98118.1"/>
    <property type="molecule type" value="Genomic_DNA"/>
</dbReference>
<dbReference type="SUPFAM" id="SSF56112">
    <property type="entry name" value="Protein kinase-like (PK-like)"/>
    <property type="match status" value="1"/>
</dbReference>
<evidence type="ECO:0008006" key="3">
    <source>
        <dbReference type="Google" id="ProtNLM"/>
    </source>
</evidence>
<dbReference type="RefSeq" id="XP_040625016.1">
    <property type="nucleotide sequence ID" value="XM_040769173.1"/>
</dbReference>
<name>M5FR73_DACPD</name>
<proteinExistence type="predicted"/>
<dbReference type="STRING" id="1858805.M5FR73"/>
<dbReference type="Proteomes" id="UP000030653">
    <property type="component" value="Unassembled WGS sequence"/>
</dbReference>
<dbReference type="AlphaFoldDB" id="M5FR73"/>
<gene>
    <name evidence="1" type="ORF">DACRYDRAFT_111098</name>
</gene>
<dbReference type="OrthoDB" id="2803071at2759"/>
<dbReference type="HOGENOM" id="CLU_076393_0_0_1"/>
<dbReference type="OMA" id="WMEMILR"/>
<dbReference type="InterPro" id="IPR011009">
    <property type="entry name" value="Kinase-like_dom_sf"/>
</dbReference>
<keyword evidence="2" id="KW-1185">Reference proteome</keyword>
<dbReference type="GeneID" id="63684235"/>
<evidence type="ECO:0000313" key="2">
    <source>
        <dbReference type="Proteomes" id="UP000030653"/>
    </source>
</evidence>
<protein>
    <recommendedName>
        <fullName evidence="3">Protein kinase domain-containing protein</fullName>
    </recommendedName>
</protein>
<organism evidence="1 2">
    <name type="scientific">Dacryopinax primogenitus (strain DJM 731)</name>
    <name type="common">Brown rot fungus</name>
    <dbReference type="NCBI Taxonomy" id="1858805"/>
    <lineage>
        <taxon>Eukaryota</taxon>
        <taxon>Fungi</taxon>
        <taxon>Dikarya</taxon>
        <taxon>Basidiomycota</taxon>
        <taxon>Agaricomycotina</taxon>
        <taxon>Dacrymycetes</taxon>
        <taxon>Dacrymycetales</taxon>
        <taxon>Dacrymycetaceae</taxon>
        <taxon>Dacryopinax</taxon>
    </lineage>
</organism>
<accession>M5FR73</accession>